<accession>A0A2M7Q8J7</accession>
<dbReference type="Gene3D" id="3.10.20.80">
    <property type="entry name" value="Translation initiation factor 3 (IF-3), N-terminal domain"/>
    <property type="match status" value="1"/>
</dbReference>
<organism evidence="8 9">
    <name type="scientific">Candidatus Uhrbacteria bacterium CG_4_10_14_0_8_um_filter_58_22</name>
    <dbReference type="NCBI Taxonomy" id="1975029"/>
    <lineage>
        <taxon>Bacteria</taxon>
        <taxon>Candidatus Uhriibacteriota</taxon>
    </lineage>
</organism>
<name>A0A2M7Q8J7_9BACT</name>
<proteinExistence type="inferred from homology"/>
<dbReference type="GO" id="GO:0005829">
    <property type="term" value="C:cytosol"/>
    <property type="evidence" value="ECO:0007669"/>
    <property type="project" value="TreeGrafter"/>
</dbReference>
<dbReference type="Gene3D" id="3.30.110.10">
    <property type="entry name" value="Translation initiation factor 3 (IF-3), C-terminal domain"/>
    <property type="match status" value="1"/>
</dbReference>
<evidence type="ECO:0000259" key="6">
    <source>
        <dbReference type="Pfam" id="PF00707"/>
    </source>
</evidence>
<evidence type="ECO:0000313" key="8">
    <source>
        <dbReference type="EMBL" id="PIY61619.1"/>
    </source>
</evidence>
<evidence type="ECO:0000256" key="4">
    <source>
        <dbReference type="NCBIfam" id="TIGR00168"/>
    </source>
</evidence>
<evidence type="ECO:0000256" key="1">
    <source>
        <dbReference type="ARBA" id="ARBA00005439"/>
    </source>
</evidence>
<dbReference type="InterPro" id="IPR001288">
    <property type="entry name" value="Translation_initiation_fac_3"/>
</dbReference>
<dbReference type="SUPFAM" id="SSF55200">
    <property type="entry name" value="Translation initiation factor IF3, C-terminal domain"/>
    <property type="match status" value="1"/>
</dbReference>
<feature type="domain" description="Translation initiation factor 3 C-terminal" evidence="6">
    <location>
        <begin position="102"/>
        <end position="187"/>
    </location>
</feature>
<keyword evidence="3 5" id="KW-0648">Protein biosynthesis</keyword>
<comment type="similarity">
    <text evidence="1 5">Belongs to the IF-3 family.</text>
</comment>
<evidence type="ECO:0000313" key="9">
    <source>
        <dbReference type="Proteomes" id="UP000230973"/>
    </source>
</evidence>
<dbReference type="PANTHER" id="PTHR10938">
    <property type="entry name" value="TRANSLATION INITIATION FACTOR IF-3"/>
    <property type="match status" value="1"/>
</dbReference>
<dbReference type="AlphaFoldDB" id="A0A2M7Q8J7"/>
<dbReference type="NCBIfam" id="TIGR00168">
    <property type="entry name" value="infC"/>
    <property type="match status" value="1"/>
</dbReference>
<dbReference type="EMBL" id="PFLC01000067">
    <property type="protein sequence ID" value="PIY61619.1"/>
    <property type="molecule type" value="Genomic_DNA"/>
</dbReference>
<evidence type="ECO:0000256" key="3">
    <source>
        <dbReference type="ARBA" id="ARBA00022917"/>
    </source>
</evidence>
<dbReference type="Proteomes" id="UP000230973">
    <property type="component" value="Unassembled WGS sequence"/>
</dbReference>
<reference evidence="9" key="1">
    <citation type="submission" date="2017-09" db="EMBL/GenBank/DDBJ databases">
        <title>Depth-based differentiation of microbial function through sediment-hosted aquifers and enrichment of novel symbionts in the deep terrestrial subsurface.</title>
        <authorList>
            <person name="Probst A.J."/>
            <person name="Ladd B."/>
            <person name="Jarett J.K."/>
            <person name="Geller-Mcgrath D.E."/>
            <person name="Sieber C.M.K."/>
            <person name="Emerson J.B."/>
            <person name="Anantharaman K."/>
            <person name="Thomas B.C."/>
            <person name="Malmstrom R."/>
            <person name="Stieglmeier M."/>
            <person name="Klingl A."/>
            <person name="Woyke T."/>
            <person name="Ryan C.M."/>
            <person name="Banfield J.F."/>
        </authorList>
    </citation>
    <scope>NUCLEOTIDE SEQUENCE [LARGE SCALE GENOMIC DNA]</scope>
</reference>
<comment type="caution">
    <text evidence="8">The sequence shown here is derived from an EMBL/GenBank/DDBJ whole genome shotgun (WGS) entry which is preliminary data.</text>
</comment>
<dbReference type="Pfam" id="PF05198">
    <property type="entry name" value="IF3_N"/>
    <property type="match status" value="1"/>
</dbReference>
<sequence length="189" mass="21581">MTYTALRISRKKRRPQHQQRVIYPVNERIREPELRVIVDHSGEHLGIIKTPNALAAAKELKLDLVVVQPKAEPPIAKIIDFGRYKYEKEKEAKAQKTNAKTVEVKGVRLSTRIGDHDLNVRKDQAKKFMDKGNKVKVEIILRGREKRHGDVAAQVIQRFMTELNLEVPIKIEQPVTRQGGQLTSIVAKA</sequence>
<dbReference type="GO" id="GO:0032790">
    <property type="term" value="P:ribosome disassembly"/>
    <property type="evidence" value="ECO:0007669"/>
    <property type="project" value="TreeGrafter"/>
</dbReference>
<dbReference type="InterPro" id="IPR019814">
    <property type="entry name" value="Translation_initiation_fac_3_N"/>
</dbReference>
<dbReference type="InterPro" id="IPR019813">
    <property type="entry name" value="Translation_initiation_fac3_CS"/>
</dbReference>
<evidence type="ECO:0000256" key="5">
    <source>
        <dbReference type="RuleBase" id="RU000646"/>
    </source>
</evidence>
<dbReference type="PROSITE" id="PS00938">
    <property type="entry name" value="IF3"/>
    <property type="match status" value="1"/>
</dbReference>
<dbReference type="GO" id="GO:0003743">
    <property type="term" value="F:translation initiation factor activity"/>
    <property type="evidence" value="ECO:0007669"/>
    <property type="project" value="UniProtKB-UniRule"/>
</dbReference>
<feature type="domain" description="Translation initiation factor 3 N-terminal" evidence="7">
    <location>
        <begin position="25"/>
        <end position="94"/>
    </location>
</feature>
<dbReference type="PANTHER" id="PTHR10938:SF0">
    <property type="entry name" value="TRANSLATION INITIATION FACTOR IF-3, MITOCHONDRIAL"/>
    <property type="match status" value="1"/>
</dbReference>
<keyword evidence="2 5" id="KW-0396">Initiation factor</keyword>
<evidence type="ECO:0000256" key="2">
    <source>
        <dbReference type="ARBA" id="ARBA00022540"/>
    </source>
</evidence>
<evidence type="ECO:0000259" key="7">
    <source>
        <dbReference type="Pfam" id="PF05198"/>
    </source>
</evidence>
<dbReference type="InterPro" id="IPR036787">
    <property type="entry name" value="T_IF-3_N_sf"/>
</dbReference>
<comment type="subunit">
    <text evidence="5">Monomer.</text>
</comment>
<comment type="function">
    <text evidence="5">IF-3 binds to the 30S ribosomal subunit and shifts the equilibrium between 70S ribosomes and their 50S and 30S subunits in favor of the free subunits, thus enhancing the availability of 30S subunits on which protein synthesis initiation begins.</text>
</comment>
<dbReference type="GO" id="GO:0043022">
    <property type="term" value="F:ribosome binding"/>
    <property type="evidence" value="ECO:0007669"/>
    <property type="project" value="TreeGrafter"/>
</dbReference>
<protein>
    <recommendedName>
        <fullName evidence="4 5">Translation initiation factor IF-3</fullName>
    </recommendedName>
</protein>
<dbReference type="Pfam" id="PF00707">
    <property type="entry name" value="IF3_C"/>
    <property type="match status" value="1"/>
</dbReference>
<dbReference type="InterPro" id="IPR036788">
    <property type="entry name" value="T_IF-3_C_sf"/>
</dbReference>
<dbReference type="SUPFAM" id="SSF54364">
    <property type="entry name" value="Translation initiation factor IF3, N-terminal domain"/>
    <property type="match status" value="1"/>
</dbReference>
<gene>
    <name evidence="8" type="ORF">COY93_04975</name>
</gene>
<dbReference type="GO" id="GO:0016020">
    <property type="term" value="C:membrane"/>
    <property type="evidence" value="ECO:0007669"/>
    <property type="project" value="TreeGrafter"/>
</dbReference>
<dbReference type="InterPro" id="IPR019815">
    <property type="entry name" value="Translation_initiation_fac_3_C"/>
</dbReference>
<comment type="subcellular location">
    <subcellularLocation>
        <location evidence="5">Cytoplasm</location>
    </subcellularLocation>
</comment>